<evidence type="ECO:0000256" key="1">
    <source>
        <dbReference type="SAM" id="MobiDB-lite"/>
    </source>
</evidence>
<dbReference type="InterPro" id="IPR038507">
    <property type="entry name" value="YcnI-like_sf"/>
</dbReference>
<dbReference type="AlphaFoldDB" id="A0A2R4TCA2"/>
<dbReference type="RefSeq" id="WP_108154045.1">
    <property type="nucleotide sequence ID" value="NZ_CP026304.1"/>
</dbReference>
<dbReference type="OrthoDB" id="3296726at2"/>
<feature type="transmembrane region" description="Helical" evidence="2">
    <location>
        <begin position="218"/>
        <end position="238"/>
    </location>
</feature>
<keyword evidence="2" id="KW-0812">Transmembrane</keyword>
<dbReference type="Proteomes" id="UP000244201">
    <property type="component" value="Chromosome"/>
</dbReference>
<evidence type="ECO:0000313" key="6">
    <source>
        <dbReference type="Proteomes" id="UP000244201"/>
    </source>
</evidence>
<dbReference type="KEGG" id="slk:SLUN_35745"/>
<proteinExistence type="predicted"/>
<sequence length="246" mass="24661">MSRSYVARTARRLSVVTAVVLAAAVGIAAPASAHVEVEAEGARALAENVTLDFTAESESPSAGITKLEVILPQGIVPADVTYKEGPKGWTFAATQRGYAVSGPAVAAGEGAAYAVTVRQLPDAKSLAFKTLQSYSDGRVDRWIELEEAEGDGHGHGNSAPVLALKAAAPGAVPVSPGPTAEPTTAAPSITAPTAPADEAKPSASDSAAGKKDDGMSPALPVGIAVAVLALGGGGLWWFKRRGAAGA</sequence>
<feature type="compositionally biased region" description="Low complexity" evidence="1">
    <location>
        <begin position="172"/>
        <end position="196"/>
    </location>
</feature>
<dbReference type="Gene3D" id="2.60.40.2230">
    <property type="entry name" value="Uncharacterised protein YcnI-like PF07987, DUF1775"/>
    <property type="match status" value="1"/>
</dbReference>
<reference evidence="5 6" key="1">
    <citation type="submission" date="2018-01" db="EMBL/GenBank/DDBJ databases">
        <title>Complete genome sequence of Streptomyces lunaelactis MM109T, a Ferroverdin A producer isolated from cave moonmilk deposits.</title>
        <authorList>
            <person name="Naome A."/>
            <person name="Martinet L."/>
            <person name="Maciejewska M."/>
            <person name="Anderssen S."/>
            <person name="Adam D."/>
            <person name="Tenconi E."/>
            <person name="Deflandre B."/>
            <person name="Arguelles-Arias A."/>
            <person name="Calusinska M."/>
            <person name="Copieters W."/>
            <person name="Karim L."/>
            <person name="Hanikenne M."/>
            <person name="Baurain D."/>
            <person name="van Wezel G."/>
            <person name="Smargiasso N."/>
            <person name="de Pauw E."/>
            <person name="Delfosse P."/>
            <person name="Rigali S."/>
        </authorList>
    </citation>
    <scope>NUCLEOTIDE SEQUENCE [LARGE SCALE GENOMIC DNA]</scope>
    <source>
        <strain evidence="5 6">MM109</strain>
    </source>
</reference>
<keyword evidence="6" id="KW-1185">Reference proteome</keyword>
<gene>
    <name evidence="5" type="ORF">SLUN_35745</name>
</gene>
<name>A0A2R4TCA2_9ACTN</name>
<keyword evidence="3" id="KW-0732">Signal</keyword>
<dbReference type="GeneID" id="55660606"/>
<protein>
    <recommendedName>
        <fullName evidence="4">YncI copper-binding domain-containing protein</fullName>
    </recommendedName>
</protein>
<evidence type="ECO:0000259" key="4">
    <source>
        <dbReference type="Pfam" id="PF07987"/>
    </source>
</evidence>
<accession>A0A2R4TCA2</accession>
<evidence type="ECO:0000313" key="5">
    <source>
        <dbReference type="EMBL" id="AVZ76755.1"/>
    </source>
</evidence>
<feature type="domain" description="YncI copper-binding" evidence="4">
    <location>
        <begin position="104"/>
        <end position="164"/>
    </location>
</feature>
<dbReference type="Pfam" id="PF07987">
    <property type="entry name" value="DUF1775"/>
    <property type="match status" value="1"/>
</dbReference>
<feature type="chain" id="PRO_5015315632" description="YncI copper-binding domain-containing protein" evidence="3">
    <location>
        <begin position="34"/>
        <end position="246"/>
    </location>
</feature>
<keyword evidence="2" id="KW-1133">Transmembrane helix</keyword>
<feature type="signal peptide" evidence="3">
    <location>
        <begin position="1"/>
        <end position="33"/>
    </location>
</feature>
<dbReference type="EMBL" id="CP026304">
    <property type="protein sequence ID" value="AVZ76755.1"/>
    <property type="molecule type" value="Genomic_DNA"/>
</dbReference>
<organism evidence="5 6">
    <name type="scientific">Streptomyces lunaelactis</name>
    <dbReference type="NCBI Taxonomy" id="1535768"/>
    <lineage>
        <taxon>Bacteria</taxon>
        <taxon>Bacillati</taxon>
        <taxon>Actinomycetota</taxon>
        <taxon>Actinomycetes</taxon>
        <taxon>Kitasatosporales</taxon>
        <taxon>Streptomycetaceae</taxon>
        <taxon>Streptomyces</taxon>
    </lineage>
</organism>
<dbReference type="InterPro" id="IPR012533">
    <property type="entry name" value="YcnI-copper_dom"/>
</dbReference>
<feature type="region of interest" description="Disordered" evidence="1">
    <location>
        <begin position="172"/>
        <end position="214"/>
    </location>
</feature>
<evidence type="ECO:0000256" key="2">
    <source>
        <dbReference type="SAM" id="Phobius"/>
    </source>
</evidence>
<evidence type="ECO:0000256" key="3">
    <source>
        <dbReference type="SAM" id="SignalP"/>
    </source>
</evidence>
<keyword evidence="2" id="KW-0472">Membrane</keyword>